<evidence type="ECO:0000256" key="2">
    <source>
        <dbReference type="ARBA" id="ARBA00022723"/>
    </source>
</evidence>
<dbReference type="GO" id="GO:0004520">
    <property type="term" value="F:DNA endonuclease activity"/>
    <property type="evidence" value="ECO:0007669"/>
    <property type="project" value="InterPro"/>
</dbReference>
<evidence type="ECO:0000313" key="12">
    <source>
        <dbReference type="Proteomes" id="UP000502899"/>
    </source>
</evidence>
<protein>
    <recommendedName>
        <fullName evidence="10">CRISPR-associated endonuclease Cas1</fullName>
        <ecNumber evidence="10">3.1.-.-</ecNumber>
    </recommendedName>
</protein>
<comment type="similarity">
    <text evidence="10">Belongs to the CRISPR-associated endonuclease Cas1 family.</text>
</comment>
<dbReference type="PANTHER" id="PTHR34353">
    <property type="entry name" value="CRISPR-ASSOCIATED ENDONUCLEASE CAS1 1"/>
    <property type="match status" value="1"/>
</dbReference>
<evidence type="ECO:0000256" key="8">
    <source>
        <dbReference type="ARBA" id="ARBA00023211"/>
    </source>
</evidence>
<dbReference type="Pfam" id="PF01867">
    <property type="entry name" value="Cas_Cas1"/>
    <property type="match status" value="1"/>
</dbReference>
<dbReference type="GO" id="GO:0043571">
    <property type="term" value="P:maintenance of CRISPR repeat elements"/>
    <property type="evidence" value="ECO:0007669"/>
    <property type="project" value="UniProtKB-UniRule"/>
</dbReference>
<keyword evidence="8 10" id="KW-0464">Manganese</keyword>
<comment type="subunit">
    <text evidence="9 10">Homodimer, forms a heterotetramer with a Cas2 homodimer.</text>
</comment>
<name>A0A7D4KDW2_FINMA</name>
<keyword evidence="3 10" id="KW-0255">Endonuclease</keyword>
<keyword evidence="6 10" id="KW-0051">Antiviral defense</keyword>
<evidence type="ECO:0000256" key="3">
    <source>
        <dbReference type="ARBA" id="ARBA00022759"/>
    </source>
</evidence>
<dbReference type="AlphaFoldDB" id="A0A7D4KDW2"/>
<evidence type="ECO:0000313" key="11">
    <source>
        <dbReference type="EMBL" id="QKH79204.1"/>
    </source>
</evidence>
<keyword evidence="1 10" id="KW-0540">Nuclease</keyword>
<organism evidence="11 12">
    <name type="scientific">Finegoldia magna</name>
    <name type="common">Peptostreptococcus magnus</name>
    <dbReference type="NCBI Taxonomy" id="1260"/>
    <lineage>
        <taxon>Bacteria</taxon>
        <taxon>Bacillati</taxon>
        <taxon>Bacillota</taxon>
        <taxon>Tissierellia</taxon>
        <taxon>Tissierellales</taxon>
        <taxon>Peptoniphilaceae</taxon>
        <taxon>Finegoldia</taxon>
    </lineage>
</organism>
<dbReference type="InterPro" id="IPR042206">
    <property type="entry name" value="CRISPR-assoc_Cas1_C"/>
</dbReference>
<dbReference type="NCBIfam" id="TIGR00287">
    <property type="entry name" value="cas1"/>
    <property type="match status" value="1"/>
</dbReference>
<evidence type="ECO:0000256" key="1">
    <source>
        <dbReference type="ARBA" id="ARBA00022722"/>
    </source>
</evidence>
<dbReference type="EMBL" id="CP054000">
    <property type="protein sequence ID" value="QKH79204.1"/>
    <property type="molecule type" value="Genomic_DNA"/>
</dbReference>
<keyword evidence="5 10" id="KW-0460">Magnesium</keyword>
<evidence type="ECO:0000256" key="4">
    <source>
        <dbReference type="ARBA" id="ARBA00022801"/>
    </source>
</evidence>
<dbReference type="Proteomes" id="UP000502899">
    <property type="component" value="Chromosome"/>
</dbReference>
<dbReference type="PANTHER" id="PTHR34353:SF2">
    <property type="entry name" value="CRISPR-ASSOCIATED ENDONUCLEASE CAS1 1"/>
    <property type="match status" value="1"/>
</dbReference>
<reference evidence="11 12" key="1">
    <citation type="submission" date="2020-05" db="EMBL/GenBank/DDBJ databases">
        <title>FDA dAtabase for Regulatory Grade micrObial Sequences (FDA-ARGOS): Supporting development and validation of Infectious Disease Dx tests.</title>
        <authorList>
            <person name="Pederson C."/>
            <person name="Tallon L."/>
            <person name="Sadzewicz L."/>
            <person name="Zhao X."/>
            <person name="Vavikolanu K."/>
            <person name="Mehta A."/>
            <person name="Aluvathingal J."/>
            <person name="Nadendla S."/>
            <person name="Myers T."/>
            <person name="Yan Y."/>
            <person name="Sichtig H."/>
        </authorList>
    </citation>
    <scope>NUCLEOTIDE SEQUENCE [LARGE SCALE GENOMIC DNA]</scope>
    <source>
        <strain evidence="11 12">FDAARGOS_764</strain>
    </source>
</reference>
<evidence type="ECO:0000256" key="6">
    <source>
        <dbReference type="ARBA" id="ARBA00023118"/>
    </source>
</evidence>
<dbReference type="Gene3D" id="1.20.120.920">
    <property type="entry name" value="CRISPR-associated endonuclease Cas1, C-terminal domain"/>
    <property type="match status" value="1"/>
</dbReference>
<dbReference type="OMA" id="DDLMEPY"/>
<dbReference type="InterPro" id="IPR002729">
    <property type="entry name" value="CRISPR-assoc_Cas1"/>
</dbReference>
<accession>A0A7D4KDW2</accession>
<dbReference type="NCBIfam" id="TIGR03639">
    <property type="entry name" value="cas1_NMENI"/>
    <property type="match status" value="1"/>
</dbReference>
<proteinExistence type="inferred from homology"/>
<evidence type="ECO:0000256" key="5">
    <source>
        <dbReference type="ARBA" id="ARBA00022842"/>
    </source>
</evidence>
<feature type="binding site" evidence="10">
    <location>
        <position position="202"/>
    </location>
    <ligand>
        <name>Mn(2+)</name>
        <dbReference type="ChEBI" id="CHEBI:29035"/>
    </ligand>
</feature>
<dbReference type="GO" id="GO:0016787">
    <property type="term" value="F:hydrolase activity"/>
    <property type="evidence" value="ECO:0007669"/>
    <property type="project" value="UniProtKB-KW"/>
</dbReference>
<keyword evidence="2 10" id="KW-0479">Metal-binding</keyword>
<evidence type="ECO:0000256" key="9">
    <source>
        <dbReference type="ARBA" id="ARBA00038592"/>
    </source>
</evidence>
<comment type="cofactor">
    <cofactor evidence="10">
        <name>Mg(2+)</name>
        <dbReference type="ChEBI" id="CHEBI:18420"/>
    </cofactor>
    <cofactor evidence="10">
        <name>Mn(2+)</name>
        <dbReference type="ChEBI" id="CHEBI:29035"/>
    </cofactor>
</comment>
<dbReference type="RefSeq" id="WP_002837820.1">
    <property type="nucleotide sequence ID" value="NZ_CABKMR010000001.1"/>
</dbReference>
<dbReference type="InterPro" id="IPR019855">
    <property type="entry name" value="CRISPR-assoc_Cas1_NMENI"/>
</dbReference>
<dbReference type="GO" id="GO:0046872">
    <property type="term" value="F:metal ion binding"/>
    <property type="evidence" value="ECO:0007669"/>
    <property type="project" value="UniProtKB-UniRule"/>
</dbReference>
<gene>
    <name evidence="10 11" type="primary">cas1</name>
    <name evidence="11" type="ORF">FOC70_02005</name>
</gene>
<dbReference type="HAMAP" id="MF_01470">
    <property type="entry name" value="Cas1"/>
    <property type="match status" value="1"/>
</dbReference>
<keyword evidence="7 10" id="KW-0238">DNA-binding</keyword>
<dbReference type="GO" id="GO:0003677">
    <property type="term" value="F:DNA binding"/>
    <property type="evidence" value="ECO:0007669"/>
    <property type="project" value="UniProtKB-KW"/>
</dbReference>
<dbReference type="GO" id="GO:0051607">
    <property type="term" value="P:defense response to virus"/>
    <property type="evidence" value="ECO:0007669"/>
    <property type="project" value="UniProtKB-UniRule"/>
</dbReference>
<evidence type="ECO:0000256" key="7">
    <source>
        <dbReference type="ARBA" id="ARBA00023125"/>
    </source>
</evidence>
<sequence length="290" mass="33732">MGWRTVLISGRAKLDLKLNNLVIRKEEIVKIHIPEIAVLIIDSTMVSFTTALIEKLIAEKVKIIFCGKDHNTIGEIVNYYNKHNSPLMIRKQISWQNNSKQKTWREITKEKINRQALLLKFIGNENANLLLEYKSQVQDGDVSNREGHAAKVYFNSLFGKDFSRSQDNPTNAMLNFGYSILLSIFTREITSSGYLTQLGIFHENQFNYYNLSSDLMEPLRPMIDNIVYFYEPEKFDKEEKIATLKIMDEEVFIGKTRYTLLNAVNEYCKSVFLALEKGEEQLIKFIDYEL</sequence>
<evidence type="ECO:0000256" key="10">
    <source>
        <dbReference type="HAMAP-Rule" id="MF_01470"/>
    </source>
</evidence>
<keyword evidence="4 10" id="KW-0378">Hydrolase</keyword>
<feature type="binding site" evidence="10">
    <location>
        <position position="217"/>
    </location>
    <ligand>
        <name>Mn(2+)</name>
        <dbReference type="ChEBI" id="CHEBI:29035"/>
    </ligand>
</feature>
<feature type="binding site" evidence="10">
    <location>
        <position position="146"/>
    </location>
    <ligand>
        <name>Mn(2+)</name>
        <dbReference type="ChEBI" id="CHEBI:29035"/>
    </ligand>
</feature>
<dbReference type="InterPro" id="IPR050646">
    <property type="entry name" value="Cas1"/>
</dbReference>
<dbReference type="EC" id="3.1.-.-" evidence="10"/>
<comment type="function">
    <text evidence="10">CRISPR (clustered regularly interspaced short palindromic repeat), is an adaptive immune system that provides protection against mobile genetic elements (viruses, transposable elements and conjugative plasmids). CRISPR clusters contain spacers, sequences complementary to antecedent mobile elements, and target invading nucleic acids. CRISPR clusters are transcribed and processed into CRISPR RNA (crRNA). Acts as a dsDNA endonuclease. Involved in the integration of spacer DNA into the CRISPR cassette.</text>
</comment>